<comment type="caution">
    <text evidence="2">The sequence shown here is derived from an EMBL/GenBank/DDBJ whole genome shotgun (WGS) entry which is preliminary data.</text>
</comment>
<name>A0A918IXL0_9RHOB</name>
<evidence type="ECO:0000313" key="3">
    <source>
        <dbReference type="Proteomes" id="UP000628984"/>
    </source>
</evidence>
<organism evidence="2 3">
    <name type="scientific">Gemmobacter lanyuensis</name>
    <dbReference type="NCBI Taxonomy" id="1054497"/>
    <lineage>
        <taxon>Bacteria</taxon>
        <taxon>Pseudomonadati</taxon>
        <taxon>Pseudomonadota</taxon>
        <taxon>Alphaproteobacteria</taxon>
        <taxon>Rhodobacterales</taxon>
        <taxon>Paracoccaceae</taxon>
        <taxon>Gemmobacter</taxon>
    </lineage>
</organism>
<dbReference type="EMBL" id="BMYQ01000009">
    <property type="protein sequence ID" value="GGW37575.1"/>
    <property type="molecule type" value="Genomic_DNA"/>
</dbReference>
<gene>
    <name evidence="2" type="ORF">GCM10011452_27520</name>
</gene>
<protein>
    <recommendedName>
        <fullName evidence="1">YjiS-like domain-containing protein</fullName>
    </recommendedName>
</protein>
<keyword evidence="3" id="KW-1185">Reference proteome</keyword>
<reference evidence="2" key="1">
    <citation type="journal article" date="2014" name="Int. J. Syst. Evol. Microbiol.">
        <title>Complete genome sequence of Corynebacterium casei LMG S-19264T (=DSM 44701T), isolated from a smear-ripened cheese.</title>
        <authorList>
            <consortium name="US DOE Joint Genome Institute (JGI-PGF)"/>
            <person name="Walter F."/>
            <person name="Albersmeier A."/>
            <person name="Kalinowski J."/>
            <person name="Ruckert C."/>
        </authorList>
    </citation>
    <scope>NUCLEOTIDE SEQUENCE</scope>
    <source>
        <strain evidence="2">KCTC 23714</strain>
    </source>
</reference>
<sequence length="71" mass="8095">MAFVNTTRIAQDSFGDRAERFFASIRKSLAQRAIYRQTVRELNALSAKELEDLGMHRSMITDLAREAAYGK</sequence>
<proteinExistence type="predicted"/>
<reference evidence="2" key="2">
    <citation type="submission" date="2020-09" db="EMBL/GenBank/DDBJ databases">
        <authorList>
            <person name="Sun Q."/>
            <person name="Kim S."/>
        </authorList>
    </citation>
    <scope>NUCLEOTIDE SEQUENCE</scope>
    <source>
        <strain evidence="2">KCTC 23714</strain>
    </source>
</reference>
<feature type="domain" description="YjiS-like" evidence="1">
    <location>
        <begin position="26"/>
        <end position="60"/>
    </location>
</feature>
<dbReference type="RefSeq" id="WP_189634462.1">
    <property type="nucleotide sequence ID" value="NZ_BMYQ01000009.1"/>
</dbReference>
<evidence type="ECO:0000259" key="1">
    <source>
        <dbReference type="Pfam" id="PF06568"/>
    </source>
</evidence>
<dbReference type="InterPro" id="IPR009506">
    <property type="entry name" value="YjiS-like"/>
</dbReference>
<dbReference type="AlphaFoldDB" id="A0A918IXL0"/>
<evidence type="ECO:0000313" key="2">
    <source>
        <dbReference type="EMBL" id="GGW37575.1"/>
    </source>
</evidence>
<dbReference type="Proteomes" id="UP000628984">
    <property type="component" value="Unassembled WGS sequence"/>
</dbReference>
<dbReference type="Pfam" id="PF06568">
    <property type="entry name" value="YjiS-like"/>
    <property type="match status" value="1"/>
</dbReference>
<accession>A0A918IXL0</accession>